<evidence type="ECO:0000256" key="5">
    <source>
        <dbReference type="ARBA" id="ARBA00022670"/>
    </source>
</evidence>
<evidence type="ECO:0000256" key="1">
    <source>
        <dbReference type="ARBA" id="ARBA00004752"/>
    </source>
</evidence>
<comment type="catalytic activity">
    <reaction evidence="14">
        <text>[GlcNAc-(1-&gt;4)-Mur2Ac(oyl-L-Ala-gamma-D-Glu-L-Lys-D-Ala-D-Ala)](n)-di-trans,octa-cis-undecaprenyl diphosphate + beta-D-GlcNAc-(1-&gt;4)-Mur2Ac(oyl-L-Ala-gamma-D-Glu-L-Lys-D-Ala-D-Ala)-di-trans,octa-cis-undecaprenyl diphosphate = [GlcNAc-(1-&gt;4)-Mur2Ac(oyl-L-Ala-gamma-D-Glu-L-Lys-D-Ala-D-Ala)](n+1)-di-trans,octa-cis-undecaprenyl diphosphate + di-trans,octa-cis-undecaprenyl diphosphate + H(+)</text>
        <dbReference type="Rhea" id="RHEA:23708"/>
        <dbReference type="Rhea" id="RHEA-COMP:9602"/>
        <dbReference type="Rhea" id="RHEA-COMP:9603"/>
        <dbReference type="ChEBI" id="CHEBI:15378"/>
        <dbReference type="ChEBI" id="CHEBI:58405"/>
        <dbReference type="ChEBI" id="CHEBI:60033"/>
        <dbReference type="ChEBI" id="CHEBI:78435"/>
        <dbReference type="EC" id="2.4.99.28"/>
    </reaction>
</comment>
<dbReference type="GO" id="GO:0006508">
    <property type="term" value="P:proteolysis"/>
    <property type="evidence" value="ECO:0007669"/>
    <property type="project" value="UniProtKB-KW"/>
</dbReference>
<dbReference type="PANTHER" id="PTHR32282">
    <property type="entry name" value="BINDING PROTEIN TRANSPEPTIDASE, PUTATIVE-RELATED"/>
    <property type="match status" value="1"/>
</dbReference>
<feature type="compositionally biased region" description="Acidic residues" evidence="15">
    <location>
        <begin position="55"/>
        <end position="69"/>
    </location>
</feature>
<keyword evidence="7 19" id="KW-0808">Transferase</keyword>
<dbReference type="GO" id="GO:0071555">
    <property type="term" value="P:cell wall organization"/>
    <property type="evidence" value="ECO:0007669"/>
    <property type="project" value="UniProtKB-KW"/>
</dbReference>
<evidence type="ECO:0000256" key="11">
    <source>
        <dbReference type="ARBA" id="ARBA00023268"/>
    </source>
</evidence>
<feature type="domain" description="Glycosyl transferase family 51" evidence="18">
    <location>
        <begin position="175"/>
        <end position="340"/>
    </location>
</feature>
<dbReference type="FunFam" id="1.10.3810.10:FF:000001">
    <property type="entry name" value="Penicillin-binding protein 1A"/>
    <property type="match status" value="1"/>
</dbReference>
<comment type="catalytic activity">
    <reaction evidence="13">
        <text>Preferential cleavage: (Ac)2-L-Lys-D-Ala-|-D-Ala. Also transpeptidation of peptidyl-alanyl moieties that are N-acyl substituents of D-alanine.</text>
        <dbReference type="EC" id="3.4.16.4"/>
    </reaction>
</comment>
<dbReference type="InterPro" id="IPR012338">
    <property type="entry name" value="Beta-lactam/transpept-like"/>
</dbReference>
<evidence type="ECO:0000256" key="13">
    <source>
        <dbReference type="ARBA" id="ARBA00034000"/>
    </source>
</evidence>
<evidence type="ECO:0000256" key="16">
    <source>
        <dbReference type="SAM" id="Phobius"/>
    </source>
</evidence>
<evidence type="ECO:0000256" key="9">
    <source>
        <dbReference type="ARBA" id="ARBA00022960"/>
    </source>
</evidence>
<evidence type="ECO:0000256" key="2">
    <source>
        <dbReference type="ARBA" id="ARBA00007090"/>
    </source>
</evidence>
<keyword evidence="16" id="KW-0472">Membrane</keyword>
<feature type="compositionally biased region" description="Basic and acidic residues" evidence="15">
    <location>
        <begin position="772"/>
        <end position="791"/>
    </location>
</feature>
<reference evidence="19 20" key="1">
    <citation type="submission" date="2020-08" db="EMBL/GenBank/DDBJ databases">
        <title>Genomic Encyclopedia of Type Strains, Phase IV (KMG-IV): sequencing the most valuable type-strain genomes for metagenomic binning, comparative biology and taxonomic classification.</title>
        <authorList>
            <person name="Goeker M."/>
        </authorList>
    </citation>
    <scope>NUCLEOTIDE SEQUENCE [LARGE SCALE GENOMIC DNA]</scope>
    <source>
        <strain evidence="19 20">DSM 16268</strain>
    </source>
</reference>
<dbReference type="EMBL" id="JACHOO010000006">
    <property type="protein sequence ID" value="MBB5754002.1"/>
    <property type="molecule type" value="Genomic_DNA"/>
</dbReference>
<dbReference type="GO" id="GO:0008658">
    <property type="term" value="F:penicillin binding"/>
    <property type="evidence" value="ECO:0007669"/>
    <property type="project" value="InterPro"/>
</dbReference>
<dbReference type="InterPro" id="IPR050396">
    <property type="entry name" value="Glycosyltr_51/Transpeptidase"/>
</dbReference>
<dbReference type="GO" id="GO:0030288">
    <property type="term" value="C:outer membrane-bounded periplasmic space"/>
    <property type="evidence" value="ECO:0007669"/>
    <property type="project" value="TreeGrafter"/>
</dbReference>
<evidence type="ECO:0000256" key="6">
    <source>
        <dbReference type="ARBA" id="ARBA00022676"/>
    </source>
</evidence>
<keyword evidence="8 19" id="KW-0378">Hydrolase</keyword>
<dbReference type="GO" id="GO:0009002">
    <property type="term" value="F:serine-type D-Ala-D-Ala carboxypeptidase activity"/>
    <property type="evidence" value="ECO:0007669"/>
    <property type="project" value="UniProtKB-EC"/>
</dbReference>
<keyword evidence="20" id="KW-1185">Reference proteome</keyword>
<gene>
    <name evidence="19" type="ORF">GGQ63_003077</name>
</gene>
<accession>A0A7W9FNJ9</accession>
<dbReference type="GO" id="GO:0008955">
    <property type="term" value="F:peptidoglycan glycosyltransferase activity"/>
    <property type="evidence" value="ECO:0007669"/>
    <property type="project" value="UniProtKB-EC"/>
</dbReference>
<dbReference type="Gene3D" id="3.40.710.10">
    <property type="entry name" value="DD-peptidase/beta-lactamase superfamily"/>
    <property type="match status" value="1"/>
</dbReference>
<evidence type="ECO:0000256" key="10">
    <source>
        <dbReference type="ARBA" id="ARBA00022984"/>
    </source>
</evidence>
<evidence type="ECO:0000256" key="3">
    <source>
        <dbReference type="ARBA" id="ARBA00007739"/>
    </source>
</evidence>
<keyword evidence="4" id="KW-0121">Carboxypeptidase</keyword>
<dbReference type="Proteomes" id="UP000523821">
    <property type="component" value="Unassembled WGS sequence"/>
</dbReference>
<dbReference type="InterPro" id="IPR001460">
    <property type="entry name" value="PCN-bd_Tpept"/>
</dbReference>
<dbReference type="AlphaFoldDB" id="A0A7W9FNJ9"/>
<feature type="compositionally biased region" description="Low complexity" evidence="15">
    <location>
        <begin position="727"/>
        <end position="738"/>
    </location>
</feature>
<protein>
    <submittedName>
        <fullName evidence="19">Penicillin-binding protein 1A</fullName>
        <ecNumber evidence="19">2.4.1.-</ecNumber>
        <ecNumber evidence="19">3.4.-.-</ecNumber>
    </submittedName>
</protein>
<evidence type="ECO:0000256" key="4">
    <source>
        <dbReference type="ARBA" id="ARBA00022645"/>
    </source>
</evidence>
<dbReference type="SUPFAM" id="SSF53955">
    <property type="entry name" value="Lysozyme-like"/>
    <property type="match status" value="1"/>
</dbReference>
<feature type="compositionally biased region" description="Low complexity" evidence="15">
    <location>
        <begin position="28"/>
        <end position="42"/>
    </location>
</feature>
<keyword evidence="6 19" id="KW-0328">Glycosyltransferase</keyword>
<organism evidence="19 20">
    <name type="scientific">Prosthecomicrobium pneumaticum</name>
    <dbReference type="NCBI Taxonomy" id="81895"/>
    <lineage>
        <taxon>Bacteria</taxon>
        <taxon>Pseudomonadati</taxon>
        <taxon>Pseudomonadota</taxon>
        <taxon>Alphaproteobacteria</taxon>
        <taxon>Hyphomicrobiales</taxon>
        <taxon>Kaistiaceae</taxon>
        <taxon>Prosthecomicrobium</taxon>
    </lineage>
</organism>
<feature type="region of interest" description="Disordered" evidence="15">
    <location>
        <begin position="1"/>
        <end position="111"/>
    </location>
</feature>
<dbReference type="EC" id="2.4.1.-" evidence="19"/>
<dbReference type="GO" id="GO:0009252">
    <property type="term" value="P:peptidoglycan biosynthetic process"/>
    <property type="evidence" value="ECO:0007669"/>
    <property type="project" value="UniProtKB-UniPathway"/>
</dbReference>
<evidence type="ECO:0000256" key="12">
    <source>
        <dbReference type="ARBA" id="ARBA00023316"/>
    </source>
</evidence>
<evidence type="ECO:0000256" key="14">
    <source>
        <dbReference type="ARBA" id="ARBA00049902"/>
    </source>
</evidence>
<comment type="pathway">
    <text evidence="1">Cell wall biogenesis; peptidoglycan biosynthesis.</text>
</comment>
<dbReference type="PANTHER" id="PTHR32282:SF33">
    <property type="entry name" value="PEPTIDOGLYCAN GLYCOSYLTRANSFERASE"/>
    <property type="match status" value="1"/>
</dbReference>
<dbReference type="InterPro" id="IPR036950">
    <property type="entry name" value="PBP_transglycosylase"/>
</dbReference>
<evidence type="ECO:0000259" key="18">
    <source>
        <dbReference type="Pfam" id="PF00912"/>
    </source>
</evidence>
<keyword evidence="5" id="KW-0645">Protease</keyword>
<dbReference type="InterPro" id="IPR023346">
    <property type="entry name" value="Lysozyme-like_dom_sf"/>
</dbReference>
<sequence length="865" mass="93224">MAGSLRGTPRIEPKLDGTTPQGPETLDLRLGAADRAAASSPGDDGRRRRRPPPREEDDSFEDAEFEDIAPEPRASGGKSAKARRPAAVSSERKRRKPKAKRGRRGGGNGGRRSLLGRMVRFALIVGIWTFVAVAGVLAYYATTLPTTAALAVPKRPPNIKILATDGTLIGNRGDTGGEALGLDEMPDYLSKAVLAIEDRRFYSHFGVDPLGLARAAYANLRAGNVVQGGSTITQQLAKNLFLTPDRTLERKIQEVVLSLWLEARYSKDQILEMYLNRVYLGAGAYGVDAAARRYFGKSAANLSLKEAATIAGLLKAPSRYAPTTNPDAADARANVVLGAMLAAGFINGTEEKQALADKVQTKSEDSNGAGNYVADWVADVLPDVVGALDQDVIVDTTIDPTLQAAAAKAVADGLAKNGAKAGVDQGALVAIESSGAVRALVGGRSYEKSQFNRATEAKRQPGSSFKPFVYLTALEFGLVPETVRVDQPIKIGKWEPKNYAKDYKGPVTLQTALALSINTVAAELANEVGPERVVETAHRLGISSPLQANPSIALGTSEVTLLELTGAYTPFSNGGLSIPPYVVSRVRGIDGKVLYQRPATAAPQIVDPTMVGMMNGMMADTLARGTARKAHIDGWDAAGKTGTSNDFRDAWFIGYTAHMTTGVWLGNDDNKPTKRVTGGGLPAEIWNGFMAAAHRGVTPAKLPGDYRFRDPDTFDAIAAPSQEIRPPADVGAGDAVAARPPSARDPGAADETAMGDPVEGDRRYLDTPPPRNEARRDTWDEPARPARRDEPLYDEWGYPVDPPPLRERMARDRRYAEERPRYDDRAAEERWPPEAVPLPPADVGDDYYYERRPRRPLLDRLFGGW</sequence>
<evidence type="ECO:0000259" key="17">
    <source>
        <dbReference type="Pfam" id="PF00905"/>
    </source>
</evidence>
<dbReference type="SUPFAM" id="SSF56601">
    <property type="entry name" value="beta-lactamase/transpeptidase-like"/>
    <property type="match status" value="1"/>
</dbReference>
<keyword evidence="12" id="KW-0961">Cell wall biogenesis/degradation</keyword>
<keyword evidence="16" id="KW-1133">Transmembrane helix</keyword>
<dbReference type="NCBIfam" id="TIGR02074">
    <property type="entry name" value="PBP_1a_fam"/>
    <property type="match status" value="1"/>
</dbReference>
<feature type="compositionally biased region" description="Basic and acidic residues" evidence="15">
    <location>
        <begin position="804"/>
        <end position="832"/>
    </location>
</feature>
<feature type="domain" description="Penicillin-binding protein transpeptidase" evidence="17">
    <location>
        <begin position="429"/>
        <end position="658"/>
    </location>
</feature>
<keyword evidence="10" id="KW-0573">Peptidoglycan synthesis</keyword>
<keyword evidence="11" id="KW-0511">Multifunctional enzyme</keyword>
<evidence type="ECO:0000256" key="15">
    <source>
        <dbReference type="SAM" id="MobiDB-lite"/>
    </source>
</evidence>
<comment type="similarity">
    <text evidence="3">In the N-terminal section; belongs to the glycosyltransferase 51 family.</text>
</comment>
<keyword evidence="9" id="KW-0133">Cell shape</keyword>
<dbReference type="UniPathway" id="UPA00219"/>
<comment type="similarity">
    <text evidence="2">In the C-terminal section; belongs to the transpeptidase family.</text>
</comment>
<dbReference type="Pfam" id="PF00905">
    <property type="entry name" value="Transpeptidase"/>
    <property type="match status" value="1"/>
</dbReference>
<dbReference type="InterPro" id="IPR001264">
    <property type="entry name" value="Glyco_trans_51"/>
</dbReference>
<feature type="compositionally biased region" description="Basic residues" evidence="15">
    <location>
        <begin position="92"/>
        <end position="104"/>
    </location>
</feature>
<evidence type="ECO:0000256" key="8">
    <source>
        <dbReference type="ARBA" id="ARBA00022801"/>
    </source>
</evidence>
<proteinExistence type="inferred from homology"/>
<evidence type="ECO:0000313" key="20">
    <source>
        <dbReference type="Proteomes" id="UP000523821"/>
    </source>
</evidence>
<dbReference type="Gene3D" id="1.10.3810.10">
    <property type="entry name" value="Biosynthetic peptidoglycan transglycosylase-like"/>
    <property type="match status" value="1"/>
</dbReference>
<evidence type="ECO:0000313" key="19">
    <source>
        <dbReference type="EMBL" id="MBB5754002.1"/>
    </source>
</evidence>
<feature type="transmembrane region" description="Helical" evidence="16">
    <location>
        <begin position="121"/>
        <end position="141"/>
    </location>
</feature>
<dbReference type="RefSeq" id="WP_210308529.1">
    <property type="nucleotide sequence ID" value="NZ_JACHOO010000006.1"/>
</dbReference>
<feature type="region of interest" description="Disordered" evidence="15">
    <location>
        <begin position="719"/>
        <end position="847"/>
    </location>
</feature>
<dbReference type="Pfam" id="PF00912">
    <property type="entry name" value="Transgly"/>
    <property type="match status" value="1"/>
</dbReference>
<name>A0A7W9FNJ9_9HYPH</name>
<keyword evidence="16" id="KW-0812">Transmembrane</keyword>
<evidence type="ECO:0000256" key="7">
    <source>
        <dbReference type="ARBA" id="ARBA00022679"/>
    </source>
</evidence>
<dbReference type="EC" id="3.4.-.-" evidence="19"/>
<dbReference type="GO" id="GO:0008360">
    <property type="term" value="P:regulation of cell shape"/>
    <property type="evidence" value="ECO:0007669"/>
    <property type="project" value="UniProtKB-KW"/>
</dbReference>
<comment type="caution">
    <text evidence="19">The sequence shown here is derived from an EMBL/GenBank/DDBJ whole genome shotgun (WGS) entry which is preliminary data.</text>
</comment>